<dbReference type="GO" id="GO:0005576">
    <property type="term" value="C:extracellular region"/>
    <property type="evidence" value="ECO:0007669"/>
    <property type="project" value="UniProtKB-SubCell"/>
</dbReference>
<dbReference type="GO" id="GO:0045087">
    <property type="term" value="P:innate immune response"/>
    <property type="evidence" value="ECO:0007669"/>
    <property type="project" value="InterPro"/>
</dbReference>
<comment type="function">
    <text evidence="1 10">Has antibacterial activity.</text>
</comment>
<evidence type="ECO:0000256" key="9">
    <source>
        <dbReference type="ARBA" id="ARBA00023157"/>
    </source>
</evidence>
<comment type="similarity">
    <text evidence="3 10">Belongs to the beta-defensin family.</text>
</comment>
<evidence type="ECO:0000256" key="8">
    <source>
        <dbReference type="ARBA" id="ARBA00023022"/>
    </source>
</evidence>
<comment type="subcellular location">
    <subcellularLocation>
        <location evidence="2 10">Secreted</location>
    </subcellularLocation>
</comment>
<protein>
    <recommendedName>
        <fullName evidence="10">Beta-defensin</fullName>
    </recommendedName>
</protein>
<evidence type="ECO:0000256" key="1">
    <source>
        <dbReference type="ARBA" id="ARBA00002878"/>
    </source>
</evidence>
<feature type="chain" id="PRO_5034464508" description="Beta-defensin" evidence="10">
    <location>
        <begin position="28"/>
        <end position="90"/>
    </location>
</feature>
<keyword evidence="8 10" id="KW-0044">Antibiotic</keyword>
<proteinExistence type="inferred from homology"/>
<dbReference type="GO" id="GO:0042742">
    <property type="term" value="P:defense response to bacterium"/>
    <property type="evidence" value="ECO:0007669"/>
    <property type="project" value="UniProtKB-UniRule"/>
</dbReference>
<evidence type="ECO:0000256" key="2">
    <source>
        <dbReference type="ARBA" id="ARBA00004613"/>
    </source>
</evidence>
<dbReference type="InterPro" id="IPR025933">
    <property type="entry name" value="Beta_defensin_dom"/>
</dbReference>
<dbReference type="InterPro" id="IPR050544">
    <property type="entry name" value="Beta-defensin"/>
</dbReference>
<evidence type="ECO:0000256" key="4">
    <source>
        <dbReference type="ARBA" id="ARBA00022525"/>
    </source>
</evidence>
<evidence type="ECO:0000256" key="3">
    <source>
        <dbReference type="ARBA" id="ARBA00007371"/>
    </source>
</evidence>
<name>A0A8C0X267_CASCN</name>
<evidence type="ECO:0000313" key="12">
    <source>
        <dbReference type="Ensembl" id="ENSCCNP00000018768.1"/>
    </source>
</evidence>
<dbReference type="AlphaFoldDB" id="A0A8C0X267"/>
<evidence type="ECO:0000256" key="7">
    <source>
        <dbReference type="ARBA" id="ARBA00022940"/>
    </source>
</evidence>
<keyword evidence="4 10" id="KW-0964">Secreted</keyword>
<keyword evidence="6 10" id="KW-0732">Signal</keyword>
<keyword evidence="9" id="KW-1015">Disulfide bond</keyword>
<dbReference type="Pfam" id="PF13841">
    <property type="entry name" value="Defensin_beta_2"/>
    <property type="match status" value="1"/>
</dbReference>
<evidence type="ECO:0000256" key="10">
    <source>
        <dbReference type="RuleBase" id="RU231113"/>
    </source>
</evidence>
<feature type="domain" description="Beta-defensin" evidence="11">
    <location>
        <begin position="37"/>
        <end position="65"/>
    </location>
</feature>
<keyword evidence="5 10" id="KW-0929">Antimicrobial</keyword>
<dbReference type="PANTHER" id="PTHR15001:SF9">
    <property type="entry name" value="BETA-DEFENSIN 115"/>
    <property type="match status" value="1"/>
</dbReference>
<reference evidence="12" key="1">
    <citation type="submission" date="2023-09" db="UniProtKB">
        <authorList>
            <consortium name="Ensembl"/>
        </authorList>
    </citation>
    <scope>IDENTIFICATION</scope>
</reference>
<feature type="signal peptide" evidence="10">
    <location>
        <begin position="1"/>
        <end position="27"/>
    </location>
</feature>
<dbReference type="Ensembl" id="ENSCCNT00000024370.1">
    <property type="protein sequence ID" value="ENSCCNP00000018768.1"/>
    <property type="gene ID" value="ENSCCNG00000018967.1"/>
</dbReference>
<accession>A0A8C0X267</accession>
<evidence type="ECO:0000259" key="11">
    <source>
        <dbReference type="Pfam" id="PF13841"/>
    </source>
</evidence>
<dbReference type="PANTHER" id="PTHR15001">
    <property type="entry name" value="BETA-DEFENSIN 123-RELATED"/>
    <property type="match status" value="1"/>
</dbReference>
<keyword evidence="7 10" id="KW-0211">Defensin</keyword>
<organism evidence="12">
    <name type="scientific">Castor canadensis</name>
    <name type="common">American beaver</name>
    <dbReference type="NCBI Taxonomy" id="51338"/>
    <lineage>
        <taxon>Eukaryota</taxon>
        <taxon>Metazoa</taxon>
        <taxon>Chordata</taxon>
        <taxon>Craniata</taxon>
        <taxon>Vertebrata</taxon>
        <taxon>Euteleostomi</taxon>
        <taxon>Mammalia</taxon>
        <taxon>Eutheria</taxon>
        <taxon>Euarchontoglires</taxon>
        <taxon>Glires</taxon>
        <taxon>Rodentia</taxon>
        <taxon>Castorimorpha</taxon>
        <taxon>Castoridae</taxon>
        <taxon>Castor</taxon>
    </lineage>
</organism>
<sequence length="90" mass="10122">VLPDRSATLSGHIRLWFLAFAVLVVLAQTSPDGWVKRCSYGLGRCRKSCNSDEKKKENCGERYICFLSHIPQSTELSMGSCQSHSLSQDW</sequence>
<evidence type="ECO:0000256" key="5">
    <source>
        <dbReference type="ARBA" id="ARBA00022529"/>
    </source>
</evidence>
<evidence type="ECO:0000256" key="6">
    <source>
        <dbReference type="ARBA" id="ARBA00022729"/>
    </source>
</evidence>